<dbReference type="EMBL" id="BOMB01000003">
    <property type="protein sequence ID" value="GID09799.1"/>
    <property type="molecule type" value="Genomic_DNA"/>
</dbReference>
<sequence>MARHVLLAGIIGSTAYGLAGPGSDVDRIGVFAVDTVELHGLRAPRESYVTTRPDVTLHEAAKWCRLALGANPTATELAWLPPDLYETRTALGDDLVALRRAFLCAPRVRAAYLGYAARQLRTVERRLTGPGGANPRVAKAARHLARLVAQGRQLYRTGTVEIRLADPEPVRRFGERVAGGDLAAAYRLLAEAGDDLDRGRSPLPDRPDDEAVERWLRAVRAAHLAVA</sequence>
<proteinExistence type="predicted"/>
<comment type="caution">
    <text evidence="1">The sequence shown here is derived from an EMBL/GenBank/DDBJ whole genome shotgun (WGS) entry which is preliminary data.</text>
</comment>
<dbReference type="PANTHER" id="PTHR34817:SF1">
    <property type="entry name" value="NUCLEOTIDYLTRANSFERASE"/>
    <property type="match status" value="1"/>
</dbReference>
<dbReference type="InterPro" id="IPR018775">
    <property type="entry name" value="RlaP"/>
</dbReference>
<evidence type="ECO:0008006" key="3">
    <source>
        <dbReference type="Google" id="ProtNLM"/>
    </source>
</evidence>
<protein>
    <recommendedName>
        <fullName evidence="3">Nucleotidyltransferase</fullName>
    </recommendedName>
</protein>
<dbReference type="PANTHER" id="PTHR34817">
    <property type="entry name" value="NUCLEOTIDYLTRANSFERASE"/>
    <property type="match status" value="1"/>
</dbReference>
<dbReference type="RefSeq" id="WP_239076358.1">
    <property type="nucleotide sequence ID" value="NZ_BAAAZM010000002.1"/>
</dbReference>
<evidence type="ECO:0000313" key="2">
    <source>
        <dbReference type="Proteomes" id="UP000612808"/>
    </source>
</evidence>
<keyword evidence="2" id="KW-1185">Reference proteome</keyword>
<dbReference type="Proteomes" id="UP000612808">
    <property type="component" value="Unassembled WGS sequence"/>
</dbReference>
<gene>
    <name evidence="1" type="ORF">Aru02nite_06880</name>
</gene>
<organism evidence="1 2">
    <name type="scientific">Actinocatenispora rupis</name>
    <dbReference type="NCBI Taxonomy" id="519421"/>
    <lineage>
        <taxon>Bacteria</taxon>
        <taxon>Bacillati</taxon>
        <taxon>Actinomycetota</taxon>
        <taxon>Actinomycetes</taxon>
        <taxon>Micromonosporales</taxon>
        <taxon>Micromonosporaceae</taxon>
        <taxon>Actinocatenispora</taxon>
    </lineage>
</organism>
<dbReference type="Pfam" id="PF10127">
    <property type="entry name" value="RlaP"/>
    <property type="match status" value="1"/>
</dbReference>
<accession>A0A8J3N802</accession>
<reference evidence="1" key="1">
    <citation type="submission" date="2021-01" db="EMBL/GenBank/DDBJ databases">
        <title>Whole genome shotgun sequence of Actinocatenispora rupis NBRC 107355.</title>
        <authorList>
            <person name="Komaki H."/>
            <person name="Tamura T."/>
        </authorList>
    </citation>
    <scope>NUCLEOTIDE SEQUENCE</scope>
    <source>
        <strain evidence="1">NBRC 107355</strain>
    </source>
</reference>
<name>A0A8J3N802_9ACTN</name>
<dbReference type="AlphaFoldDB" id="A0A8J3N802"/>
<evidence type="ECO:0000313" key="1">
    <source>
        <dbReference type="EMBL" id="GID09799.1"/>
    </source>
</evidence>